<dbReference type="AlphaFoldDB" id="A0A0D0C111"/>
<keyword evidence="1" id="KW-0479">Metal-binding</keyword>
<evidence type="ECO:0000259" key="6">
    <source>
        <dbReference type="PROSITE" id="PS50157"/>
    </source>
</evidence>
<dbReference type="InterPro" id="IPR036236">
    <property type="entry name" value="Znf_C2H2_sf"/>
</dbReference>
<protein>
    <submittedName>
        <fullName evidence="7">Unplaced genomic scaffold GYMLUscaffold_117, whole genome shotgun sequence</fullName>
    </submittedName>
</protein>
<name>A0A0D0C111_9AGAR</name>
<dbReference type="PROSITE" id="PS00028">
    <property type="entry name" value="ZINC_FINGER_C2H2_1"/>
    <property type="match status" value="1"/>
</dbReference>
<dbReference type="SUPFAM" id="SSF57667">
    <property type="entry name" value="beta-beta-alpha zinc fingers"/>
    <property type="match status" value="1"/>
</dbReference>
<proteinExistence type="predicted"/>
<evidence type="ECO:0000313" key="8">
    <source>
        <dbReference type="Proteomes" id="UP000053593"/>
    </source>
</evidence>
<evidence type="ECO:0000256" key="4">
    <source>
        <dbReference type="PROSITE-ProRule" id="PRU00042"/>
    </source>
</evidence>
<reference evidence="7 8" key="1">
    <citation type="submission" date="2014-04" db="EMBL/GenBank/DDBJ databases">
        <title>Evolutionary Origins and Diversification of the Mycorrhizal Mutualists.</title>
        <authorList>
            <consortium name="DOE Joint Genome Institute"/>
            <consortium name="Mycorrhizal Genomics Consortium"/>
            <person name="Kohler A."/>
            <person name="Kuo A."/>
            <person name="Nagy L.G."/>
            <person name="Floudas D."/>
            <person name="Copeland A."/>
            <person name="Barry K.W."/>
            <person name="Cichocki N."/>
            <person name="Veneault-Fourrey C."/>
            <person name="LaButti K."/>
            <person name="Lindquist E.A."/>
            <person name="Lipzen A."/>
            <person name="Lundell T."/>
            <person name="Morin E."/>
            <person name="Murat C."/>
            <person name="Riley R."/>
            <person name="Ohm R."/>
            <person name="Sun H."/>
            <person name="Tunlid A."/>
            <person name="Henrissat B."/>
            <person name="Grigoriev I.V."/>
            <person name="Hibbett D.S."/>
            <person name="Martin F."/>
        </authorList>
    </citation>
    <scope>NUCLEOTIDE SEQUENCE [LARGE SCALE GENOMIC DNA]</scope>
    <source>
        <strain evidence="7 8">FD-317 M1</strain>
    </source>
</reference>
<dbReference type="HOGENOM" id="CLU_1468307_0_0_1"/>
<keyword evidence="3" id="KW-0862">Zinc</keyword>
<sequence>MQTQEDWSNLNAPESPVDSGTVHDNHQNQYEPIEKWPPTSWSDADLVPSFHSPVPQTSDNSWPDVHLDNEVTTTPVPGERRKVGTLAIVQASRRRRGIDPKSGETRSSRFHCTKYECEREFTTKQNYNDHLRRHAGEKPFKCTICQEASFTNINDLSRHQTSKKCKNWRPSSQPQSEMHLGCQH</sequence>
<keyword evidence="8" id="KW-1185">Reference proteome</keyword>
<dbReference type="InterPro" id="IPR013087">
    <property type="entry name" value="Znf_C2H2_type"/>
</dbReference>
<dbReference type="PANTHER" id="PTHR23235">
    <property type="entry name" value="KRUEPPEL-LIKE TRANSCRIPTION FACTOR"/>
    <property type="match status" value="1"/>
</dbReference>
<feature type="compositionally biased region" description="Polar residues" evidence="5">
    <location>
        <begin position="1"/>
        <end position="12"/>
    </location>
</feature>
<accession>A0A0D0C111</accession>
<dbReference type="GO" id="GO:0000978">
    <property type="term" value="F:RNA polymerase II cis-regulatory region sequence-specific DNA binding"/>
    <property type="evidence" value="ECO:0007669"/>
    <property type="project" value="TreeGrafter"/>
</dbReference>
<keyword evidence="2 4" id="KW-0863">Zinc-finger</keyword>
<dbReference type="GO" id="GO:0000981">
    <property type="term" value="F:DNA-binding transcription factor activity, RNA polymerase II-specific"/>
    <property type="evidence" value="ECO:0007669"/>
    <property type="project" value="TreeGrafter"/>
</dbReference>
<dbReference type="PANTHER" id="PTHR23235:SF120">
    <property type="entry name" value="KRUPPEL-LIKE FACTOR 15"/>
    <property type="match status" value="1"/>
</dbReference>
<evidence type="ECO:0000313" key="7">
    <source>
        <dbReference type="EMBL" id="KIK51377.1"/>
    </source>
</evidence>
<dbReference type="Gene3D" id="3.30.160.60">
    <property type="entry name" value="Classic Zinc Finger"/>
    <property type="match status" value="2"/>
</dbReference>
<dbReference type="EMBL" id="KN834865">
    <property type="protein sequence ID" value="KIK51377.1"/>
    <property type="molecule type" value="Genomic_DNA"/>
</dbReference>
<feature type="region of interest" description="Disordered" evidence="5">
    <location>
        <begin position="164"/>
        <end position="184"/>
    </location>
</feature>
<evidence type="ECO:0000256" key="2">
    <source>
        <dbReference type="ARBA" id="ARBA00022771"/>
    </source>
</evidence>
<dbReference type="Proteomes" id="UP000053593">
    <property type="component" value="Unassembled WGS sequence"/>
</dbReference>
<evidence type="ECO:0000256" key="1">
    <source>
        <dbReference type="ARBA" id="ARBA00022723"/>
    </source>
</evidence>
<dbReference type="PROSITE" id="PS50157">
    <property type="entry name" value="ZINC_FINGER_C2H2_2"/>
    <property type="match status" value="1"/>
</dbReference>
<dbReference type="OrthoDB" id="427030at2759"/>
<dbReference type="GO" id="GO:0008270">
    <property type="term" value="F:zinc ion binding"/>
    <property type="evidence" value="ECO:0007669"/>
    <property type="project" value="UniProtKB-KW"/>
</dbReference>
<feature type="region of interest" description="Disordered" evidence="5">
    <location>
        <begin position="1"/>
        <end position="66"/>
    </location>
</feature>
<dbReference type="SMART" id="SM00355">
    <property type="entry name" value="ZnF_C2H2"/>
    <property type="match status" value="2"/>
</dbReference>
<feature type="domain" description="C2H2-type" evidence="6">
    <location>
        <begin position="110"/>
        <end position="139"/>
    </location>
</feature>
<evidence type="ECO:0000256" key="5">
    <source>
        <dbReference type="SAM" id="MobiDB-lite"/>
    </source>
</evidence>
<organism evidence="7 8">
    <name type="scientific">Collybiopsis luxurians FD-317 M1</name>
    <dbReference type="NCBI Taxonomy" id="944289"/>
    <lineage>
        <taxon>Eukaryota</taxon>
        <taxon>Fungi</taxon>
        <taxon>Dikarya</taxon>
        <taxon>Basidiomycota</taxon>
        <taxon>Agaricomycotina</taxon>
        <taxon>Agaricomycetes</taxon>
        <taxon>Agaricomycetidae</taxon>
        <taxon>Agaricales</taxon>
        <taxon>Marasmiineae</taxon>
        <taxon>Omphalotaceae</taxon>
        <taxon>Collybiopsis</taxon>
        <taxon>Collybiopsis luxurians</taxon>
    </lineage>
</organism>
<gene>
    <name evidence="7" type="ORF">GYMLUDRAFT_78250</name>
</gene>
<evidence type="ECO:0000256" key="3">
    <source>
        <dbReference type="ARBA" id="ARBA00022833"/>
    </source>
</evidence>